<protein>
    <recommendedName>
        <fullName evidence="2">Peptidase C39-like domain-containing protein</fullName>
    </recommendedName>
</protein>
<dbReference type="SUPFAM" id="SSF48452">
    <property type="entry name" value="TPR-like"/>
    <property type="match status" value="1"/>
</dbReference>
<dbReference type="PANTHER" id="PTHR44998">
    <property type="match status" value="1"/>
</dbReference>
<dbReference type="EMBL" id="AP017372">
    <property type="protein sequence ID" value="BAU57690.1"/>
    <property type="molecule type" value="Genomic_DNA"/>
</dbReference>
<accession>A0A0X8X8V2</accession>
<dbReference type="Pfam" id="PF13529">
    <property type="entry name" value="Peptidase_C39_2"/>
    <property type="match status" value="1"/>
</dbReference>
<name>A0A0X8X8V2_HALHR</name>
<proteinExistence type="predicted"/>
<evidence type="ECO:0000313" key="3">
    <source>
        <dbReference type="EMBL" id="BAU57690.1"/>
    </source>
</evidence>
<dbReference type="GO" id="GO:0006493">
    <property type="term" value="P:protein O-linked glycosylation"/>
    <property type="evidence" value="ECO:0007669"/>
    <property type="project" value="TreeGrafter"/>
</dbReference>
<dbReference type="Gene3D" id="3.90.70.10">
    <property type="entry name" value="Cysteine proteinases"/>
    <property type="match status" value="1"/>
</dbReference>
<evidence type="ECO:0000313" key="4">
    <source>
        <dbReference type="Proteomes" id="UP000218890"/>
    </source>
</evidence>
<dbReference type="GO" id="GO:0016757">
    <property type="term" value="F:glycosyltransferase activity"/>
    <property type="evidence" value="ECO:0007669"/>
    <property type="project" value="TreeGrafter"/>
</dbReference>
<dbReference type="InterPro" id="IPR011990">
    <property type="entry name" value="TPR-like_helical_dom_sf"/>
</dbReference>
<sequence length="303" mass="34003">MAGCAGKPLEYPGLADREDLEIPQAVELTGTPFFPDDSYYCGPAALATLLVASGVETTDTEIVERVYLPESQGSLQKELLGAARRADRIPYQIEPHLKDLLSEVQHGNPVLVLQNLALERLPVWHYAVVVGYDLDEQEITLRSEEQKRQTLSMRRFERTWQRADRWAIVIPEPGQIPASATADNWVAAVAELERQQRWEAAKAGYRAAQERWPQHSTAWFGLGNVYYANSDYRSAAKAYQQAIEHDEDFAAAWHNLAWALLRQGKVEGALEAAQRSEHLAPEHPRYGSVSETIRNAAEEADVL</sequence>
<keyword evidence="1" id="KW-0802">TPR repeat</keyword>
<organism evidence="3 4">
    <name type="scientific">Halorhodospira halochloris</name>
    <name type="common">Ectothiorhodospira halochloris</name>
    <dbReference type="NCBI Taxonomy" id="1052"/>
    <lineage>
        <taxon>Bacteria</taxon>
        <taxon>Pseudomonadati</taxon>
        <taxon>Pseudomonadota</taxon>
        <taxon>Gammaproteobacteria</taxon>
        <taxon>Chromatiales</taxon>
        <taxon>Ectothiorhodospiraceae</taxon>
        <taxon>Halorhodospira</taxon>
    </lineage>
</organism>
<dbReference type="InterPro" id="IPR019734">
    <property type="entry name" value="TPR_rpt"/>
</dbReference>
<feature type="domain" description="Peptidase C39-like" evidence="2">
    <location>
        <begin position="35"/>
        <end position="140"/>
    </location>
</feature>
<reference evidence="3" key="1">
    <citation type="submission" date="2016-02" db="EMBL/GenBank/DDBJ databases">
        <title>Halorhodospira halochloris DSM-1059 complete genome, version 2.</title>
        <authorList>
            <person name="Tsukatani Y."/>
        </authorList>
    </citation>
    <scope>NUCLEOTIDE SEQUENCE</scope>
    <source>
        <strain evidence="3">DSM 1059</strain>
    </source>
</reference>
<dbReference type="Gene3D" id="1.25.40.10">
    <property type="entry name" value="Tetratricopeptide repeat domain"/>
    <property type="match status" value="1"/>
</dbReference>
<dbReference type="PROSITE" id="PS50293">
    <property type="entry name" value="TPR_REGION"/>
    <property type="match status" value="1"/>
</dbReference>
<dbReference type="AlphaFoldDB" id="A0A0X8X8V2"/>
<dbReference type="KEGG" id="hhk:HH1059_09930"/>
<gene>
    <name evidence="3" type="ORF">HH1059_09930</name>
</gene>
<dbReference type="SMART" id="SM00028">
    <property type="entry name" value="TPR"/>
    <property type="match status" value="2"/>
</dbReference>
<feature type="repeat" description="TPR" evidence="1">
    <location>
        <begin position="250"/>
        <end position="283"/>
    </location>
</feature>
<evidence type="ECO:0000259" key="2">
    <source>
        <dbReference type="Pfam" id="PF13529"/>
    </source>
</evidence>
<dbReference type="PANTHER" id="PTHR44998:SF1">
    <property type="entry name" value="UDP-N-ACETYLGLUCOSAMINE--PEPTIDE N-ACETYLGLUCOSAMINYLTRANSFERASE 110 KDA SUBUNIT"/>
    <property type="match status" value="1"/>
</dbReference>
<dbReference type="NCBIfam" id="NF033920">
    <property type="entry name" value="C39_PA2778_fam"/>
    <property type="match status" value="1"/>
</dbReference>
<evidence type="ECO:0000256" key="1">
    <source>
        <dbReference type="PROSITE-ProRule" id="PRU00339"/>
    </source>
</evidence>
<feature type="repeat" description="TPR" evidence="1">
    <location>
        <begin position="216"/>
        <end position="249"/>
    </location>
</feature>
<dbReference type="PROSITE" id="PS50005">
    <property type="entry name" value="TPR"/>
    <property type="match status" value="2"/>
</dbReference>
<dbReference type="Pfam" id="PF13432">
    <property type="entry name" value="TPR_16"/>
    <property type="match status" value="1"/>
</dbReference>
<dbReference type="InterPro" id="IPR039564">
    <property type="entry name" value="Peptidase_C39-like"/>
</dbReference>
<dbReference type="Proteomes" id="UP000218890">
    <property type="component" value="Chromosome"/>
</dbReference>
<keyword evidence="4" id="KW-1185">Reference proteome</keyword>